<evidence type="ECO:0000313" key="2">
    <source>
        <dbReference type="Proteomes" id="UP000789901"/>
    </source>
</evidence>
<organism evidence="1 2">
    <name type="scientific">Gigaspora margarita</name>
    <dbReference type="NCBI Taxonomy" id="4874"/>
    <lineage>
        <taxon>Eukaryota</taxon>
        <taxon>Fungi</taxon>
        <taxon>Fungi incertae sedis</taxon>
        <taxon>Mucoromycota</taxon>
        <taxon>Glomeromycotina</taxon>
        <taxon>Glomeromycetes</taxon>
        <taxon>Diversisporales</taxon>
        <taxon>Gigasporaceae</taxon>
        <taxon>Gigaspora</taxon>
    </lineage>
</organism>
<evidence type="ECO:0000313" key="1">
    <source>
        <dbReference type="EMBL" id="CAG8799297.1"/>
    </source>
</evidence>
<keyword evidence="2" id="KW-1185">Reference proteome</keyword>
<accession>A0ABN7VTV4</accession>
<dbReference type="EMBL" id="CAJVQB010022326">
    <property type="protein sequence ID" value="CAG8799297.1"/>
    <property type="molecule type" value="Genomic_DNA"/>
</dbReference>
<sequence length="83" mass="9324">MREQDIGNDHSSITEKLVIFTVGNKAIGIPISNTGTENLIIESDEYDAESSNAFDEFDYEREAEDVEGQLMEECEDSPTLYLT</sequence>
<dbReference type="Proteomes" id="UP000789901">
    <property type="component" value="Unassembled WGS sequence"/>
</dbReference>
<reference evidence="1 2" key="1">
    <citation type="submission" date="2021-06" db="EMBL/GenBank/DDBJ databases">
        <authorList>
            <person name="Kallberg Y."/>
            <person name="Tangrot J."/>
            <person name="Rosling A."/>
        </authorList>
    </citation>
    <scope>NUCLEOTIDE SEQUENCE [LARGE SCALE GENOMIC DNA]</scope>
    <source>
        <strain evidence="1 2">120-4 pot B 10/14</strain>
    </source>
</reference>
<proteinExistence type="predicted"/>
<name>A0ABN7VTV4_GIGMA</name>
<feature type="non-terminal residue" evidence="1">
    <location>
        <position position="83"/>
    </location>
</feature>
<protein>
    <submittedName>
        <fullName evidence="1">854_t:CDS:1</fullName>
    </submittedName>
</protein>
<gene>
    <name evidence="1" type="ORF">GMARGA_LOCUS22763</name>
</gene>
<comment type="caution">
    <text evidence="1">The sequence shown here is derived from an EMBL/GenBank/DDBJ whole genome shotgun (WGS) entry which is preliminary data.</text>
</comment>